<dbReference type="EMBL" id="JBELPZ010000002">
    <property type="protein sequence ID" value="MFL9843547.1"/>
    <property type="molecule type" value="Genomic_DNA"/>
</dbReference>
<organism evidence="2 3">
    <name type="scientific">Flavobacterium rhizosphaerae</name>
    <dbReference type="NCBI Taxonomy" id="3163298"/>
    <lineage>
        <taxon>Bacteria</taxon>
        <taxon>Pseudomonadati</taxon>
        <taxon>Bacteroidota</taxon>
        <taxon>Flavobacteriia</taxon>
        <taxon>Flavobacteriales</taxon>
        <taxon>Flavobacteriaceae</taxon>
        <taxon>Flavobacterium</taxon>
    </lineage>
</organism>
<sequence>MNWEALILGICLALITWQDAKFRQVHISLLIIMFLVSFYNSYLQLGNLSIKISGFNILFFFLTFGLMVAYISIKNNSFNNPFTHYFGLGDVLFYVAVSPLFVNRYYVLFFICSLLFSMLLHAVFKKVSKHNTVPLAGYAAFLLLLIISCDVLTDSKITTIFL</sequence>
<feature type="transmembrane region" description="Helical" evidence="1">
    <location>
        <begin position="107"/>
        <end position="124"/>
    </location>
</feature>
<evidence type="ECO:0000313" key="2">
    <source>
        <dbReference type="EMBL" id="MFL9843547.1"/>
    </source>
</evidence>
<gene>
    <name evidence="2" type="ORF">ABS766_03855</name>
</gene>
<proteinExistence type="predicted"/>
<keyword evidence="3" id="KW-1185">Reference proteome</keyword>
<keyword evidence="1" id="KW-1133">Transmembrane helix</keyword>
<dbReference type="Proteomes" id="UP001629156">
    <property type="component" value="Unassembled WGS sequence"/>
</dbReference>
<feature type="transmembrane region" description="Helical" evidence="1">
    <location>
        <begin position="25"/>
        <end position="43"/>
    </location>
</feature>
<protein>
    <recommendedName>
        <fullName evidence="4">Prepilin type IV endopeptidase peptidase domain-containing protein</fullName>
    </recommendedName>
</protein>
<comment type="caution">
    <text evidence="2">The sequence shown here is derived from an EMBL/GenBank/DDBJ whole genome shotgun (WGS) entry which is preliminary data.</text>
</comment>
<evidence type="ECO:0000313" key="3">
    <source>
        <dbReference type="Proteomes" id="UP001629156"/>
    </source>
</evidence>
<accession>A0ABW8YW12</accession>
<name>A0ABW8YW12_9FLAO</name>
<evidence type="ECO:0000256" key="1">
    <source>
        <dbReference type="SAM" id="Phobius"/>
    </source>
</evidence>
<evidence type="ECO:0008006" key="4">
    <source>
        <dbReference type="Google" id="ProtNLM"/>
    </source>
</evidence>
<keyword evidence="1" id="KW-0812">Transmembrane</keyword>
<feature type="transmembrane region" description="Helical" evidence="1">
    <location>
        <begin position="136"/>
        <end position="153"/>
    </location>
</feature>
<keyword evidence="1" id="KW-0472">Membrane</keyword>
<reference evidence="2 3" key="1">
    <citation type="submission" date="2024-06" db="EMBL/GenBank/DDBJ databases">
        <authorList>
            <person name="Kaempfer P."/>
            <person name="Viver T."/>
        </authorList>
    </citation>
    <scope>NUCLEOTIDE SEQUENCE [LARGE SCALE GENOMIC DNA]</scope>
    <source>
        <strain evidence="2 3">ST-119</strain>
    </source>
</reference>
<feature type="transmembrane region" description="Helical" evidence="1">
    <location>
        <begin position="55"/>
        <end position="73"/>
    </location>
</feature>
<dbReference type="RefSeq" id="WP_408083801.1">
    <property type="nucleotide sequence ID" value="NZ_JBELPZ010000002.1"/>
</dbReference>
<feature type="transmembrane region" description="Helical" evidence="1">
    <location>
        <begin position="85"/>
        <end position="102"/>
    </location>
</feature>